<dbReference type="PRINTS" id="PR00834">
    <property type="entry name" value="PROTEASES2C"/>
</dbReference>
<dbReference type="InterPro" id="IPR001940">
    <property type="entry name" value="Peptidase_S1C"/>
</dbReference>
<protein>
    <submittedName>
        <fullName evidence="7">PDZ_3 domain-containing protein</fullName>
    </submittedName>
</protein>
<sequence>MKPLLLVFSKCDAPATVSQSDLELVLSLSDLQRELKSQLNVTEVSAVTGHGVPAMLDWMVKTGAGTGAVFATTASPNYATPWQMHAQSKSTASGFVIAPISQRRILTNAHAVANQVQVQLRKHGNAKKFTAKVLSVGHECDIAMLTVEDEEFWTGVEALDIGGLPGMQESVSVVGYPTGGDNVCVTKGVVSRIDRQQYSHGRTSLLALQIDAAINSGNSGGPVIKGDKVIGIAFQCLTQGENIGYVIPVPVIHHFLEDLARHNGRYTGFCELGASWQTLESADHKLALHMPPSLTGVFITSLEPTYYAAQVLRPGDVITHFNGHTIADDGTFLFEHAQHVHPALSNRGSLTTTMLPALSLSALPDSVDTLSEDAPSAPSDMAVSLTLDRPRAQPFLTASATSLGQSSPFSTNASPAAALTAKSHPFAAPAQQNMPAEVPAVVMGAGTLSGQQHPARIDFRHLTSMHFDGDVCTLGIWRDGAALPGGVQVCLTPPKQLVPVHSHDEKPHYFIFGGLVFTRLTNFYLRSTYGVDWTHKAPIKLCDRSFAGFLEHEGQECVILSKVLAWDCNAGYQDLGNVEVMTVAGVRVHSLEHLAHLLDNAPGPYVRLDLQWHKVVLLDVRKARAAAADILAQNCIPGNGSYPKDLAKRALNLPPHLALATDKALGRLPAVAPLDEVPLLAAPKPSTSTSSAVSSGQVININGSEASSGAADDQVDLKTKDVGWD</sequence>
<dbReference type="InterPro" id="IPR041517">
    <property type="entry name" value="DEGP_PDZ"/>
</dbReference>
<dbReference type="InterPro" id="IPR043504">
    <property type="entry name" value="Peptidase_S1_PA_chymotrypsin"/>
</dbReference>
<dbReference type="GO" id="GO:0004252">
    <property type="term" value="F:serine-type endopeptidase activity"/>
    <property type="evidence" value="ECO:0007669"/>
    <property type="project" value="InterPro"/>
</dbReference>
<accession>A0A699ZIP9</accession>
<evidence type="ECO:0000313" key="8">
    <source>
        <dbReference type="Proteomes" id="UP000485058"/>
    </source>
</evidence>
<proteinExistence type="inferred from homology"/>
<dbReference type="PANTHER" id="PTHR45980">
    <property type="match status" value="1"/>
</dbReference>
<dbReference type="Gene3D" id="3.20.190.20">
    <property type="match status" value="1"/>
</dbReference>
<reference evidence="7 8" key="1">
    <citation type="submission" date="2020-02" db="EMBL/GenBank/DDBJ databases">
        <title>Draft genome sequence of Haematococcus lacustris strain NIES-144.</title>
        <authorList>
            <person name="Morimoto D."/>
            <person name="Nakagawa S."/>
            <person name="Yoshida T."/>
            <person name="Sawayama S."/>
        </authorList>
    </citation>
    <scope>NUCLEOTIDE SEQUENCE [LARGE SCALE GENOMIC DNA]</scope>
    <source>
        <strain evidence="7 8">NIES-144</strain>
    </source>
</reference>
<dbReference type="Pfam" id="PF13365">
    <property type="entry name" value="Trypsin_2"/>
    <property type="match status" value="1"/>
</dbReference>
<keyword evidence="3" id="KW-0378">Hydrolase</keyword>
<dbReference type="Pfam" id="PF17815">
    <property type="entry name" value="PDZ_3"/>
    <property type="match status" value="1"/>
</dbReference>
<evidence type="ECO:0000256" key="5">
    <source>
        <dbReference type="SAM" id="MobiDB-lite"/>
    </source>
</evidence>
<dbReference type="EMBL" id="BLLF01001983">
    <property type="protein sequence ID" value="GFH22171.1"/>
    <property type="molecule type" value="Genomic_DNA"/>
</dbReference>
<evidence type="ECO:0000259" key="6">
    <source>
        <dbReference type="Pfam" id="PF17815"/>
    </source>
</evidence>
<evidence type="ECO:0000256" key="1">
    <source>
        <dbReference type="ARBA" id="ARBA00010541"/>
    </source>
</evidence>
<dbReference type="Gene3D" id="2.30.42.10">
    <property type="match status" value="1"/>
</dbReference>
<keyword evidence="8" id="KW-1185">Reference proteome</keyword>
<dbReference type="GO" id="GO:0006508">
    <property type="term" value="P:proteolysis"/>
    <property type="evidence" value="ECO:0007669"/>
    <property type="project" value="UniProtKB-KW"/>
</dbReference>
<evidence type="ECO:0000313" key="7">
    <source>
        <dbReference type="EMBL" id="GFH22171.1"/>
    </source>
</evidence>
<name>A0A699ZIP9_HAELA</name>
<dbReference type="PANTHER" id="PTHR45980:SF18">
    <property type="entry name" value="PROTEASE DO-LIKE 9"/>
    <property type="match status" value="1"/>
</dbReference>
<dbReference type="SUPFAM" id="SSF50156">
    <property type="entry name" value="PDZ domain-like"/>
    <property type="match status" value="1"/>
</dbReference>
<dbReference type="AlphaFoldDB" id="A0A699ZIP9"/>
<comment type="caution">
    <text evidence="7">The sequence shown here is derived from an EMBL/GenBank/DDBJ whole genome shotgun (WGS) entry which is preliminary data.</text>
</comment>
<gene>
    <name evidence="7" type="ORF">HaLaN_19592</name>
</gene>
<dbReference type="InterPro" id="IPR046449">
    <property type="entry name" value="DEGP_PDZ_sf"/>
</dbReference>
<keyword evidence="2" id="KW-0645">Protease</keyword>
<dbReference type="CDD" id="cd00882">
    <property type="entry name" value="Ras_like_GTPase"/>
    <property type="match status" value="1"/>
</dbReference>
<evidence type="ECO:0000256" key="3">
    <source>
        <dbReference type="ARBA" id="ARBA00022801"/>
    </source>
</evidence>
<dbReference type="Gene3D" id="3.40.50.300">
    <property type="entry name" value="P-loop containing nucleotide triphosphate hydrolases"/>
    <property type="match status" value="1"/>
</dbReference>
<dbReference type="InterPro" id="IPR036034">
    <property type="entry name" value="PDZ_sf"/>
</dbReference>
<evidence type="ECO:0000256" key="2">
    <source>
        <dbReference type="ARBA" id="ARBA00022670"/>
    </source>
</evidence>
<dbReference type="InterPro" id="IPR027417">
    <property type="entry name" value="P-loop_NTPase"/>
</dbReference>
<dbReference type="Proteomes" id="UP000485058">
    <property type="component" value="Unassembled WGS sequence"/>
</dbReference>
<comment type="similarity">
    <text evidence="1">Belongs to the peptidase S1C family.</text>
</comment>
<feature type="domain" description="Protease Do-like PDZ" evidence="6">
    <location>
        <begin position="498"/>
        <end position="641"/>
    </location>
</feature>
<evidence type="ECO:0000256" key="4">
    <source>
        <dbReference type="ARBA" id="ARBA00022825"/>
    </source>
</evidence>
<dbReference type="InterPro" id="IPR009003">
    <property type="entry name" value="Peptidase_S1_PA"/>
</dbReference>
<feature type="compositionally biased region" description="Basic and acidic residues" evidence="5">
    <location>
        <begin position="715"/>
        <end position="725"/>
    </location>
</feature>
<keyword evidence="4" id="KW-0720">Serine protease</keyword>
<feature type="region of interest" description="Disordered" evidence="5">
    <location>
        <begin position="703"/>
        <end position="725"/>
    </location>
</feature>
<organism evidence="7 8">
    <name type="scientific">Haematococcus lacustris</name>
    <name type="common">Green alga</name>
    <name type="synonym">Haematococcus pluvialis</name>
    <dbReference type="NCBI Taxonomy" id="44745"/>
    <lineage>
        <taxon>Eukaryota</taxon>
        <taxon>Viridiplantae</taxon>
        <taxon>Chlorophyta</taxon>
        <taxon>core chlorophytes</taxon>
        <taxon>Chlorophyceae</taxon>
        <taxon>CS clade</taxon>
        <taxon>Chlamydomonadales</taxon>
        <taxon>Haematococcaceae</taxon>
        <taxon>Haematococcus</taxon>
    </lineage>
</organism>
<dbReference type="Gene3D" id="2.40.10.10">
    <property type="entry name" value="Trypsin-like serine proteases"/>
    <property type="match status" value="2"/>
</dbReference>
<dbReference type="SUPFAM" id="SSF50494">
    <property type="entry name" value="Trypsin-like serine proteases"/>
    <property type="match status" value="1"/>
</dbReference>